<dbReference type="InterPro" id="IPR000873">
    <property type="entry name" value="AMP-dep_synth/lig_dom"/>
</dbReference>
<evidence type="ECO:0000256" key="2">
    <source>
        <dbReference type="ARBA" id="ARBA00022598"/>
    </source>
</evidence>
<dbReference type="InterPro" id="IPR042099">
    <property type="entry name" value="ANL_N_sf"/>
</dbReference>
<proteinExistence type="inferred from homology"/>
<accession>H5UUT1</accession>
<dbReference type="InterPro" id="IPR020845">
    <property type="entry name" value="AMP-binding_CS"/>
</dbReference>
<dbReference type="GO" id="GO:0004467">
    <property type="term" value="F:long-chain fatty acid-CoA ligase activity"/>
    <property type="evidence" value="ECO:0007669"/>
    <property type="project" value="UniProtKB-EC"/>
</dbReference>
<dbReference type="STRING" id="1089455.MOPEL_130_00960"/>
<dbReference type="Gene3D" id="3.30.300.30">
    <property type="match status" value="1"/>
</dbReference>
<dbReference type="InterPro" id="IPR045851">
    <property type="entry name" value="AMP-bd_C_sf"/>
</dbReference>
<keyword evidence="4" id="KW-0443">Lipid metabolism</keyword>
<comment type="caution">
    <text evidence="8">The sequence shown here is derived from an EMBL/GenBank/DDBJ whole genome shotgun (WGS) entry which is preliminary data.</text>
</comment>
<protein>
    <recommendedName>
        <fullName evidence="6">Acyl-CoA synthetase</fullName>
    </recommendedName>
</protein>
<reference evidence="8 9" key="1">
    <citation type="submission" date="2012-02" db="EMBL/GenBank/DDBJ databases">
        <title>Whole genome shotgun sequence of Mobilicoccus pelagius NBRC 104925.</title>
        <authorList>
            <person name="Yoshida Y."/>
            <person name="Hosoyama A."/>
            <person name="Tsuchikane K."/>
            <person name="Katsumata H."/>
            <person name="Yamazaki S."/>
            <person name="Fujita N."/>
        </authorList>
    </citation>
    <scope>NUCLEOTIDE SEQUENCE [LARGE SCALE GENOMIC DNA]</scope>
    <source>
        <strain evidence="8 9">NBRC 104925</strain>
    </source>
</reference>
<dbReference type="GO" id="GO:0016020">
    <property type="term" value="C:membrane"/>
    <property type="evidence" value="ECO:0007669"/>
    <property type="project" value="TreeGrafter"/>
</dbReference>
<dbReference type="Pfam" id="PF00501">
    <property type="entry name" value="AMP-binding"/>
    <property type="match status" value="1"/>
</dbReference>
<dbReference type="SUPFAM" id="SSF56801">
    <property type="entry name" value="Acetyl-CoA synthetase-like"/>
    <property type="match status" value="1"/>
</dbReference>
<feature type="domain" description="AMP-dependent synthetase/ligase" evidence="7">
    <location>
        <begin position="24"/>
        <end position="425"/>
    </location>
</feature>
<keyword evidence="2 8" id="KW-0436">Ligase</keyword>
<dbReference type="PANTHER" id="PTHR43272">
    <property type="entry name" value="LONG-CHAIN-FATTY-ACID--COA LIGASE"/>
    <property type="match status" value="1"/>
</dbReference>
<dbReference type="PANTHER" id="PTHR43272:SF32">
    <property type="entry name" value="AMP-DEPENDENT SYNTHETASE_LIGASE DOMAIN-CONTAINING PROTEIN"/>
    <property type="match status" value="1"/>
</dbReference>
<evidence type="ECO:0000256" key="1">
    <source>
        <dbReference type="ARBA" id="ARBA00006432"/>
    </source>
</evidence>
<dbReference type="OrthoDB" id="9803968at2"/>
<evidence type="ECO:0000256" key="5">
    <source>
        <dbReference type="ARBA" id="ARBA00024484"/>
    </source>
</evidence>
<evidence type="ECO:0000259" key="7">
    <source>
        <dbReference type="Pfam" id="PF00501"/>
    </source>
</evidence>
<keyword evidence="3" id="KW-0276">Fatty acid metabolism</keyword>
<dbReference type="Pfam" id="PF23562">
    <property type="entry name" value="AMP-binding_C_3"/>
    <property type="match status" value="1"/>
</dbReference>
<name>H5UUT1_9MICO</name>
<evidence type="ECO:0000256" key="4">
    <source>
        <dbReference type="ARBA" id="ARBA00023098"/>
    </source>
</evidence>
<comment type="catalytic activity">
    <reaction evidence="5">
        <text>a long-chain fatty acid + ATP + CoA = a long-chain fatty acyl-CoA + AMP + diphosphate</text>
        <dbReference type="Rhea" id="RHEA:15421"/>
        <dbReference type="ChEBI" id="CHEBI:30616"/>
        <dbReference type="ChEBI" id="CHEBI:33019"/>
        <dbReference type="ChEBI" id="CHEBI:57287"/>
        <dbReference type="ChEBI" id="CHEBI:57560"/>
        <dbReference type="ChEBI" id="CHEBI:83139"/>
        <dbReference type="ChEBI" id="CHEBI:456215"/>
        <dbReference type="EC" id="6.2.1.3"/>
    </reaction>
    <physiologicalReaction direction="left-to-right" evidence="5">
        <dbReference type="Rhea" id="RHEA:15422"/>
    </physiologicalReaction>
</comment>
<dbReference type="RefSeq" id="WP_009483332.1">
    <property type="nucleotide sequence ID" value="NZ_BAFE01000089.1"/>
</dbReference>
<dbReference type="CDD" id="cd05907">
    <property type="entry name" value="VL_LC_FACS_like"/>
    <property type="match status" value="1"/>
</dbReference>
<comment type="similarity">
    <text evidence="1">Belongs to the ATP-dependent AMP-binding enzyme family.</text>
</comment>
<dbReference type="EMBL" id="BAFE01000089">
    <property type="protein sequence ID" value="GAB49489.1"/>
    <property type="molecule type" value="Genomic_DNA"/>
</dbReference>
<evidence type="ECO:0000313" key="9">
    <source>
        <dbReference type="Proteomes" id="UP000004367"/>
    </source>
</evidence>
<dbReference type="Proteomes" id="UP000004367">
    <property type="component" value="Unassembled WGS sequence"/>
</dbReference>
<evidence type="ECO:0000313" key="8">
    <source>
        <dbReference type="EMBL" id="GAB49489.1"/>
    </source>
</evidence>
<dbReference type="Gene3D" id="3.40.50.12780">
    <property type="entry name" value="N-terminal domain of ligase-like"/>
    <property type="match status" value="2"/>
</dbReference>
<dbReference type="AlphaFoldDB" id="H5UUT1"/>
<evidence type="ECO:0000256" key="6">
    <source>
        <dbReference type="ARBA" id="ARBA00032875"/>
    </source>
</evidence>
<sequence>MRESIIPPAVPPTTEGTLADIPARNAARRPERVVFSVKGPAGTWRDVTAREFHADVRRLAKGFVAAGIGVGERVAIMSRTRYEWTLLDFALWTAGAVPVPVYETSSASQLRWILEDTASCALVVENDGHAAVAAEVRDDCPALAQVWSVDGGGLEDLLHAGEDIDDATLDARLAGHDRSDLATIIYTSGTTGRPKGCELTHGNFMDLSDNIVVALDPIVGPDDASMLMFLPLAHVFARLIQVVAVDAMMRVGHAPDIKNLMGDLSGFHPTFLLAVPRVFEKVFNAADQSARADGKGGIFTRATRTAIVYSRGLDDPKGPSPRVRVAHAVMERLVYRKIRAKLGGEIRYAVSGGAPLGERLGHFFRGIGITVLEGYGLTETTAPVAVGRPAGLRIGAVGLPIPGVGVRIDEDGEVLVQGEGVFRAYRGNPEATAAAFTEDGWFRTGDLGDVDDDGFLTITGRKKEILVTAGGKNVAPAALEDIVRAHPLVSQAVVVGDQRPFVGALVTIDAEMVPVWGTSHDRPELTPEMCLTDPMVREHIQKAVDRANATVSRAESIRSFHIIPGDFTEENGYLTPSLKLRRNEIMRDFADEVESLYS</sequence>
<organism evidence="8 9">
    <name type="scientific">Mobilicoccus pelagius NBRC 104925</name>
    <dbReference type="NCBI Taxonomy" id="1089455"/>
    <lineage>
        <taxon>Bacteria</taxon>
        <taxon>Bacillati</taxon>
        <taxon>Actinomycetota</taxon>
        <taxon>Actinomycetes</taxon>
        <taxon>Micrococcales</taxon>
        <taxon>Dermatophilaceae</taxon>
        <taxon>Mobilicoccus</taxon>
    </lineage>
</organism>
<evidence type="ECO:0000256" key="3">
    <source>
        <dbReference type="ARBA" id="ARBA00022832"/>
    </source>
</evidence>
<gene>
    <name evidence="8" type="primary">fadD</name>
    <name evidence="8" type="ORF">MOPEL_130_00960</name>
</gene>
<dbReference type="eggNOG" id="COG1022">
    <property type="taxonomic scope" value="Bacteria"/>
</dbReference>
<keyword evidence="9" id="KW-1185">Reference proteome</keyword>
<dbReference type="PROSITE" id="PS00455">
    <property type="entry name" value="AMP_BINDING"/>
    <property type="match status" value="1"/>
</dbReference>